<reference evidence="3" key="1">
    <citation type="submission" date="2019-08" db="EMBL/GenBank/DDBJ databases">
        <authorList>
            <person name="Kucharzyk K."/>
            <person name="Murdoch R.W."/>
            <person name="Higgins S."/>
            <person name="Loffler F."/>
        </authorList>
    </citation>
    <scope>NUCLEOTIDE SEQUENCE</scope>
</reference>
<dbReference type="PROSITE" id="PS50297">
    <property type="entry name" value="ANK_REP_REGION"/>
    <property type="match status" value="12"/>
</dbReference>
<dbReference type="InterPro" id="IPR002110">
    <property type="entry name" value="Ankyrin_rpt"/>
</dbReference>
<dbReference type="Pfam" id="PF00023">
    <property type="entry name" value="Ank"/>
    <property type="match status" value="1"/>
</dbReference>
<protein>
    <recommendedName>
        <fullName evidence="4">Phosphocholine transferase AnkX</fullName>
    </recommendedName>
</protein>
<dbReference type="Gene3D" id="1.25.40.20">
    <property type="entry name" value="Ankyrin repeat-containing domain"/>
    <property type="match status" value="8"/>
</dbReference>
<dbReference type="SUPFAM" id="SSF48403">
    <property type="entry name" value="Ankyrin repeat"/>
    <property type="match status" value="3"/>
</dbReference>
<dbReference type="AlphaFoldDB" id="A0A644TFT7"/>
<evidence type="ECO:0000256" key="2">
    <source>
        <dbReference type="ARBA" id="ARBA00023043"/>
    </source>
</evidence>
<evidence type="ECO:0000256" key="1">
    <source>
        <dbReference type="ARBA" id="ARBA00022737"/>
    </source>
</evidence>
<dbReference type="Pfam" id="PF12796">
    <property type="entry name" value="Ank_2"/>
    <property type="match status" value="6"/>
</dbReference>
<comment type="caution">
    <text evidence="3">The sequence shown here is derived from an EMBL/GenBank/DDBJ whole genome shotgun (WGS) entry which is preliminary data.</text>
</comment>
<keyword evidence="2" id="KW-0040">ANK repeat</keyword>
<dbReference type="PROSITE" id="PS51257">
    <property type="entry name" value="PROKAR_LIPOPROTEIN"/>
    <property type="match status" value="1"/>
</dbReference>
<dbReference type="PROSITE" id="PS50088">
    <property type="entry name" value="ANK_REPEAT"/>
    <property type="match status" value="14"/>
</dbReference>
<evidence type="ECO:0000313" key="3">
    <source>
        <dbReference type="EMBL" id="MPL65835.1"/>
    </source>
</evidence>
<sequence>MRVTERLRRLSLYAALAALLLATGCASAPLAKETSLTDLVVAGDINAIKKFYANQEQLNQRDAQGLYPLHYAVQRGDPQIAEILIVLGAKPDVTDPAGKSPLRYAVDRKQPAMASMLVDRSANPFVADASGSTPADAALLAGPEMIRAVFNTKNINSSGQDGRTVLHAASDKLMVNEVGVLLDLGASVQTKDRADRTALDLALLYPDKKEAAMIAEKLILRGASPSFPEFAWFATTVRSTDFNTVRFSNGNTPLHESISRFQLGFADFLLSRGLTPNIKNVNGDAPLHMTVRTGWLEGAEILLKNGADPDIRDAKSNTSLHLASPPTVRLSMTRLLLRYKADPSLKDLEGNTALHKAVKLAYEPLIVEELIKAGTPVNSANLEGDTPLMICVKAGNYQYADALITAGSDVFLRNLAGESPLSIAVGRGREAVDKIVLESNVNNRDNLGNSVIATAVGMKGSPEVISLILAKGGDPNTRNNSGDNALHVAVRFNLAQQGLLLLNAKADIFASNSTNETPVFLALAAKDGPYDWFFTPAVITARDSNGDTVGHLAARRDLADGLDYLRGKGADLEAVNAAKETLLHAAVKTDAAEATRYLIANGAVLSARDGNGDAPLNTAVLSGAKTCLQVLVLSGVDLDARNYTGEAALHQAVRKQNKEFASYLVDRGASLEVRDNRGFTPLAAAAREAQTQIAQYLIKAGAFVDARDYAGSTPLYQAVDSGQLDLIRSLVQAGADILARNAAGDSVLLASLKKGLGVMREILGNSTKDKADSEGKTPLRHLVQARASMDALKLAISAGANPSSRDRYADTPLHAAIQQKDMDTAALLLSSGADPFAPNYQGLSPIALVLAENSEPTLRNFVGAAGLETKDSMGEGFLHYAVRAGKADAVKILLSLGANKAARNNAGETAKDVAVAKGMGAIQAMF</sequence>
<dbReference type="InterPro" id="IPR036770">
    <property type="entry name" value="Ankyrin_rpt-contain_sf"/>
</dbReference>
<dbReference type="EMBL" id="VSSQ01000030">
    <property type="protein sequence ID" value="MPL65835.1"/>
    <property type="molecule type" value="Genomic_DNA"/>
</dbReference>
<proteinExistence type="predicted"/>
<dbReference type="SMART" id="SM00248">
    <property type="entry name" value="ANK"/>
    <property type="match status" value="21"/>
</dbReference>
<organism evidence="3">
    <name type="scientific">bioreactor metagenome</name>
    <dbReference type="NCBI Taxonomy" id="1076179"/>
    <lineage>
        <taxon>unclassified sequences</taxon>
        <taxon>metagenomes</taxon>
        <taxon>ecological metagenomes</taxon>
    </lineage>
</organism>
<evidence type="ECO:0008006" key="4">
    <source>
        <dbReference type="Google" id="ProtNLM"/>
    </source>
</evidence>
<accession>A0A644TFT7</accession>
<keyword evidence="1" id="KW-0677">Repeat</keyword>
<gene>
    <name evidence="3" type="ORF">SDC9_11500</name>
</gene>
<dbReference type="PANTHER" id="PTHR24198:SF165">
    <property type="entry name" value="ANKYRIN REPEAT-CONTAINING PROTEIN-RELATED"/>
    <property type="match status" value="1"/>
</dbReference>
<name>A0A644TFT7_9ZZZZ</name>
<dbReference type="PANTHER" id="PTHR24198">
    <property type="entry name" value="ANKYRIN REPEAT AND PROTEIN KINASE DOMAIN-CONTAINING PROTEIN"/>
    <property type="match status" value="1"/>
</dbReference>